<evidence type="ECO:0000256" key="3">
    <source>
        <dbReference type="ARBA" id="ARBA00022839"/>
    </source>
</evidence>
<dbReference type="AlphaFoldDB" id="A0A7V9ACK5"/>
<dbReference type="EMBL" id="JACEFB010000012">
    <property type="protein sequence ID" value="MBA2227268.1"/>
    <property type="molecule type" value="Genomic_DNA"/>
</dbReference>
<dbReference type="GO" id="GO:0004527">
    <property type="term" value="F:exonuclease activity"/>
    <property type="evidence" value="ECO:0007669"/>
    <property type="project" value="UniProtKB-KW"/>
</dbReference>
<feature type="region of interest" description="Disordered" evidence="4">
    <location>
        <begin position="427"/>
        <end position="461"/>
    </location>
</feature>
<dbReference type="Gene3D" id="3.60.21.10">
    <property type="match status" value="1"/>
</dbReference>
<comment type="caution">
    <text evidence="6">The sequence shown here is derived from an EMBL/GenBank/DDBJ whole genome shotgun (WGS) entry which is preliminary data.</text>
</comment>
<evidence type="ECO:0000256" key="1">
    <source>
        <dbReference type="ARBA" id="ARBA00022722"/>
    </source>
</evidence>
<sequence>MKILHTADWHLGDRLGQRIDRTEDLRRAVEQIAEYCQQEEVDVLLVAGDLFSEMVRPDSWREHIEHLEQTFRPFLLRGGTIVALTGNHDNEHLCGTIVEAMGLVEPAEVTPSAATPSRSGRFYLATRPTLLCLADRRNTRVQFVLMPYPRPTHFAPDFFVPRSGTTPQERANMLSSCWVRTLEKICSAPGFDPTIPAVLAGHIQLYGADISHGLFRIHPPDDVVIPRAQWVEWFDYIALGHIHKPQVLNGQPHIRYSGSIECLDLGEKDDRKGVVIVEVGGQGLSAEPRFLPLPATPIEEIHIRDSESDLPRLEQLYPPEWRQRALVKLVIHYQAGHDILDDILEKAAQLFPRWYERDWREVNALGQPWPLEEYEACHHQSVAQVVREYVEHNLADQPEEERQALLQMVEKVLQECGEIPTGATVTSSGIPSLSSCPGAAAMESEDEADAGGFLWEESEGE</sequence>
<dbReference type="InterPro" id="IPR004843">
    <property type="entry name" value="Calcineurin-like_PHP"/>
</dbReference>
<dbReference type="PANTHER" id="PTHR30337:SF0">
    <property type="entry name" value="NUCLEASE SBCCD SUBUNIT D"/>
    <property type="match status" value="1"/>
</dbReference>
<protein>
    <submittedName>
        <fullName evidence="6">Exonuclease SbcCD subunit D</fullName>
    </submittedName>
</protein>
<reference evidence="6 7" key="1">
    <citation type="submission" date="2020-07" db="EMBL/GenBank/DDBJ databases">
        <title>Thermogemmata thermophila gen. nov., sp. nov., a novel moderate thermophilic planctomycete from a Kamchatka hot spring.</title>
        <authorList>
            <person name="Elcheninov A.G."/>
            <person name="Podosokorskaya O.A."/>
            <person name="Kovaleva O.L."/>
            <person name="Novikov A."/>
            <person name="Bonch-Osmolovskaya E.A."/>
            <person name="Toshchakov S.V."/>
            <person name="Kublanov I.V."/>
        </authorList>
    </citation>
    <scope>NUCLEOTIDE SEQUENCE [LARGE SCALE GENOMIC DNA]</scope>
    <source>
        <strain evidence="6 7">2918</strain>
    </source>
</reference>
<dbReference type="CDD" id="cd00840">
    <property type="entry name" value="MPP_Mre11_N"/>
    <property type="match status" value="1"/>
</dbReference>
<evidence type="ECO:0000259" key="5">
    <source>
        <dbReference type="Pfam" id="PF00149"/>
    </source>
</evidence>
<keyword evidence="1" id="KW-0540">Nuclease</keyword>
<accession>A0A7V9ACK5</accession>
<evidence type="ECO:0000256" key="2">
    <source>
        <dbReference type="ARBA" id="ARBA00022801"/>
    </source>
</evidence>
<evidence type="ECO:0000313" key="6">
    <source>
        <dbReference type="EMBL" id="MBA2227268.1"/>
    </source>
</evidence>
<evidence type="ECO:0000313" key="7">
    <source>
        <dbReference type="Proteomes" id="UP000542342"/>
    </source>
</evidence>
<dbReference type="SUPFAM" id="SSF56300">
    <property type="entry name" value="Metallo-dependent phosphatases"/>
    <property type="match status" value="1"/>
</dbReference>
<gene>
    <name evidence="6" type="ORF">H0921_13985</name>
</gene>
<dbReference type="InterPro" id="IPR050535">
    <property type="entry name" value="DNA_Repair-Maintenance_Comp"/>
</dbReference>
<dbReference type="InterPro" id="IPR029052">
    <property type="entry name" value="Metallo-depent_PP-like"/>
</dbReference>
<organism evidence="6 7">
    <name type="scientific">Thermogemmata fonticola</name>
    <dbReference type="NCBI Taxonomy" id="2755323"/>
    <lineage>
        <taxon>Bacteria</taxon>
        <taxon>Pseudomonadati</taxon>
        <taxon>Planctomycetota</taxon>
        <taxon>Planctomycetia</taxon>
        <taxon>Gemmatales</taxon>
        <taxon>Gemmataceae</taxon>
        <taxon>Thermogemmata</taxon>
    </lineage>
</organism>
<keyword evidence="7" id="KW-1185">Reference proteome</keyword>
<evidence type="ECO:0000256" key="4">
    <source>
        <dbReference type="SAM" id="MobiDB-lite"/>
    </source>
</evidence>
<dbReference type="PANTHER" id="PTHR30337">
    <property type="entry name" value="COMPONENT OF ATP-DEPENDENT DSDNA EXONUCLEASE"/>
    <property type="match status" value="1"/>
</dbReference>
<feature type="domain" description="Calcineurin-like phosphoesterase" evidence="5">
    <location>
        <begin position="1"/>
        <end position="245"/>
    </location>
</feature>
<dbReference type="Proteomes" id="UP000542342">
    <property type="component" value="Unassembled WGS sequence"/>
</dbReference>
<dbReference type="Pfam" id="PF00149">
    <property type="entry name" value="Metallophos"/>
    <property type="match status" value="1"/>
</dbReference>
<dbReference type="InterPro" id="IPR041796">
    <property type="entry name" value="Mre11_N"/>
</dbReference>
<name>A0A7V9ACK5_9BACT</name>
<dbReference type="RefSeq" id="WP_194539132.1">
    <property type="nucleotide sequence ID" value="NZ_JACEFB010000012.1"/>
</dbReference>
<proteinExistence type="predicted"/>
<keyword evidence="3 6" id="KW-0269">Exonuclease</keyword>
<keyword evidence="2" id="KW-0378">Hydrolase</keyword>